<comment type="caution">
    <text evidence="1">The sequence shown here is derived from an EMBL/GenBank/DDBJ whole genome shotgun (WGS) entry which is preliminary data.</text>
</comment>
<gene>
    <name evidence="1" type="ORF">IRY30_03485</name>
</gene>
<name>A0ABR9ZI77_9CORY</name>
<dbReference type="InterPro" id="IPR053847">
    <property type="entry name" value="DUF6928"/>
</dbReference>
<dbReference type="Pfam" id="PF21997">
    <property type="entry name" value="DUF6928"/>
    <property type="match status" value="1"/>
</dbReference>
<sequence>MMQHLFGDTYAYSKESDVYDVTRSGDRLWIGNWGSTTIVAGDWGNSTPPVDLSEGFGTWELIIESSVDAFGYFVKGGPWGDRELEMDPDTGTDFESTMKGKSLPFEEPYFRGDHSMYDEDEDPEDQYPLPFHPLDLGNAALLWAFGIEAETPPNDDVVDPLMQDPHFREPIVMHEFALVKTPERKRLSFWGSK</sequence>
<organism evidence="1 2">
    <name type="scientific">Corynebacterium suicordis DSM 45110</name>
    <dbReference type="NCBI Taxonomy" id="1121369"/>
    <lineage>
        <taxon>Bacteria</taxon>
        <taxon>Bacillati</taxon>
        <taxon>Actinomycetota</taxon>
        <taxon>Actinomycetes</taxon>
        <taxon>Mycobacteriales</taxon>
        <taxon>Corynebacteriaceae</taxon>
        <taxon>Corynebacterium</taxon>
    </lineage>
</organism>
<dbReference type="Proteomes" id="UP000635902">
    <property type="component" value="Unassembled WGS sequence"/>
</dbReference>
<keyword evidence="2" id="KW-1185">Reference proteome</keyword>
<protein>
    <submittedName>
        <fullName evidence="1">Uncharacterized protein</fullName>
    </submittedName>
</protein>
<reference evidence="1 2" key="1">
    <citation type="submission" date="2020-10" db="EMBL/GenBank/DDBJ databases">
        <title>Novel species in genus Corynebacterium.</title>
        <authorList>
            <person name="Zhang G."/>
        </authorList>
    </citation>
    <scope>NUCLEOTIDE SEQUENCE [LARGE SCALE GENOMIC DNA]</scope>
    <source>
        <strain evidence="1 2">DSM 45110</strain>
    </source>
</reference>
<evidence type="ECO:0000313" key="1">
    <source>
        <dbReference type="EMBL" id="MBF4553146.1"/>
    </source>
</evidence>
<evidence type="ECO:0000313" key="2">
    <source>
        <dbReference type="Proteomes" id="UP000635902"/>
    </source>
</evidence>
<proteinExistence type="predicted"/>
<dbReference type="EMBL" id="JADKMY010000001">
    <property type="protein sequence ID" value="MBF4553146.1"/>
    <property type="molecule type" value="Genomic_DNA"/>
</dbReference>
<accession>A0ABR9ZI77</accession>